<evidence type="ECO:0000259" key="3">
    <source>
        <dbReference type="PROSITE" id="PS51352"/>
    </source>
</evidence>
<dbReference type="RefSeq" id="WP_077023951.1">
    <property type="nucleotide sequence ID" value="NZ_CP017641.1"/>
</dbReference>
<dbReference type="AlphaFoldDB" id="A0A1P8WE40"/>
<dbReference type="InterPro" id="IPR050553">
    <property type="entry name" value="Thioredoxin_ResA/DsbE_sf"/>
</dbReference>
<dbReference type="InterPro" id="IPR013766">
    <property type="entry name" value="Thioredoxin_domain"/>
</dbReference>
<evidence type="ECO:0000313" key="4">
    <source>
        <dbReference type="EMBL" id="APZ92311.1"/>
    </source>
</evidence>
<dbReference type="OrthoDB" id="209942at2"/>
<dbReference type="Pfam" id="PF00578">
    <property type="entry name" value="AhpC-TSA"/>
    <property type="match status" value="1"/>
</dbReference>
<dbReference type="Gene3D" id="3.40.30.10">
    <property type="entry name" value="Glutaredoxin"/>
    <property type="match status" value="1"/>
</dbReference>
<reference evidence="4 5" key="1">
    <citation type="journal article" date="2016" name="Front. Microbiol.">
        <title>Fuerstia marisgermanicae gen. nov., sp. nov., an Unusual Member of the Phylum Planctomycetes from the German Wadden Sea.</title>
        <authorList>
            <person name="Kohn T."/>
            <person name="Heuer A."/>
            <person name="Jogler M."/>
            <person name="Vollmers J."/>
            <person name="Boedeker C."/>
            <person name="Bunk B."/>
            <person name="Rast P."/>
            <person name="Borchert D."/>
            <person name="Glockner I."/>
            <person name="Freese H.M."/>
            <person name="Klenk H.P."/>
            <person name="Overmann J."/>
            <person name="Kaster A.K."/>
            <person name="Rohde M."/>
            <person name="Wiegand S."/>
            <person name="Jogler C."/>
        </authorList>
    </citation>
    <scope>NUCLEOTIDE SEQUENCE [LARGE SCALE GENOMIC DNA]</scope>
    <source>
        <strain evidence="4 5">NH11</strain>
    </source>
</reference>
<dbReference type="GO" id="GO:0016491">
    <property type="term" value="F:oxidoreductase activity"/>
    <property type="evidence" value="ECO:0007669"/>
    <property type="project" value="InterPro"/>
</dbReference>
<dbReference type="SUPFAM" id="SSF52833">
    <property type="entry name" value="Thioredoxin-like"/>
    <property type="match status" value="1"/>
</dbReference>
<dbReference type="InterPro" id="IPR036249">
    <property type="entry name" value="Thioredoxin-like_sf"/>
</dbReference>
<dbReference type="Proteomes" id="UP000187735">
    <property type="component" value="Chromosome"/>
</dbReference>
<name>A0A1P8WE40_9PLAN</name>
<dbReference type="PROSITE" id="PS51352">
    <property type="entry name" value="THIOREDOXIN_2"/>
    <property type="match status" value="1"/>
</dbReference>
<protein>
    <submittedName>
        <fullName evidence="4">Thiol-disulfide oxidoreductase ResA</fullName>
    </submittedName>
</protein>
<dbReference type="InterPro" id="IPR000866">
    <property type="entry name" value="AhpC/TSA"/>
</dbReference>
<dbReference type="CDD" id="cd02966">
    <property type="entry name" value="TlpA_like_family"/>
    <property type="match status" value="1"/>
</dbReference>
<gene>
    <name evidence="4" type="primary">resA_3</name>
    <name evidence="4" type="ORF">Fuma_01921</name>
</gene>
<evidence type="ECO:0000256" key="1">
    <source>
        <dbReference type="SAM" id="MobiDB-lite"/>
    </source>
</evidence>
<evidence type="ECO:0000313" key="5">
    <source>
        <dbReference type="Proteomes" id="UP000187735"/>
    </source>
</evidence>
<dbReference type="GO" id="GO:0016209">
    <property type="term" value="F:antioxidant activity"/>
    <property type="evidence" value="ECO:0007669"/>
    <property type="project" value="InterPro"/>
</dbReference>
<dbReference type="STRING" id="1891926.Fuma_01921"/>
<keyword evidence="2" id="KW-0732">Signal</keyword>
<dbReference type="PANTHER" id="PTHR42852">
    <property type="entry name" value="THIOL:DISULFIDE INTERCHANGE PROTEIN DSBE"/>
    <property type="match status" value="1"/>
</dbReference>
<organism evidence="4 5">
    <name type="scientific">Fuerstiella marisgermanici</name>
    <dbReference type="NCBI Taxonomy" id="1891926"/>
    <lineage>
        <taxon>Bacteria</taxon>
        <taxon>Pseudomonadati</taxon>
        <taxon>Planctomycetota</taxon>
        <taxon>Planctomycetia</taxon>
        <taxon>Planctomycetales</taxon>
        <taxon>Planctomycetaceae</taxon>
        <taxon>Fuerstiella</taxon>
    </lineage>
</organism>
<evidence type="ECO:0000256" key="2">
    <source>
        <dbReference type="SAM" id="SignalP"/>
    </source>
</evidence>
<feature type="region of interest" description="Disordered" evidence="1">
    <location>
        <begin position="344"/>
        <end position="377"/>
    </location>
</feature>
<feature type="chain" id="PRO_5012907817" evidence="2">
    <location>
        <begin position="22"/>
        <end position="1109"/>
    </location>
</feature>
<dbReference type="PANTHER" id="PTHR42852:SF17">
    <property type="entry name" value="THIOREDOXIN-LIKE PROTEIN HI_1115"/>
    <property type="match status" value="1"/>
</dbReference>
<accession>A0A1P8WE40</accession>
<proteinExistence type="predicted"/>
<keyword evidence="5" id="KW-1185">Reference proteome</keyword>
<dbReference type="KEGG" id="fmr:Fuma_01921"/>
<dbReference type="EMBL" id="CP017641">
    <property type="protein sequence ID" value="APZ92311.1"/>
    <property type="molecule type" value="Genomic_DNA"/>
</dbReference>
<feature type="signal peptide" evidence="2">
    <location>
        <begin position="1"/>
        <end position="21"/>
    </location>
</feature>
<sequence length="1109" mass="121410" precursor="true">MTIHKNFAIVLAALLAVPLYAAEQEMGTLFWGNGDSLAGQLVSAKGDTLVWQSPLFADPLQIDLGVLSAVSFPESETSEAETESNDEFRITLVNHNVLHGSIAKVEDNTIHFNSRRHGSLRLEQDQILSLQRAQNKGLLYYGPRGLDGWTPRGTKAKLTDWHEENDGSLTTPKGETGLLKAMEFPDRCEVEIVLTSTSVPDFVLSLGSRENGNPRVEMWGDELICRCGLDFVELKSVAPDSRKLHFHVFVDFKQKVMAVYSSAGQLLGKTDSKDWEVPTQGLIVEAVEGDLTIKRLRISEWDGSLPKNLRPGETRVHTLDGDVRYGSIAGFSEEDQVLQVALNQEAKSKDTDETATGADAEKTDAVEQPAEEQAAEKQDAEMLETIDLPIANVTRIVLSTKEEQPNDKGKTLVSWKNGGFVSGTMVAMTNEQISIDTGYSDRPIVSKLAGVRRIKLPNSVTPEDEPDRLFFEGGSLRGNLTVEDHDSSPIRWKPVGGRNATTLVSKGKARFQRGHEPETLAIDTKQYPDVVFLKDGDVFPCLLQKSDAASIQITTPVAGVRQLDVAHVQAIELGSITRARQAGFTADGWKRTIGSPVHRDGSLRFSSSAAYGNENILTGNVVSFHLEWTPQTYGSLTTWLYADSLRSPEAGLPICIQFSPNQLTITDRPPDMNNRRIVFGAQGQPGDAKGVVRLVEQKADVQLITRDGNVQVMVNGKEANSFELTSVAAGSRALLFATNITRVSNRIVRNGQVQNGVTGVPLAVSNFEVRNVAGTSVAQFINAEARQRTLTIPRFQKDDPPTHILLAPNGDLLRGRLIGVEDGMVRFESRLETFRFPRDRVSAIVWLPPPAGDESEDAAEPVAQTERDETAVQAQLDNGYTLTMTPERMADGQLIGKSSLLGECRIPAKAIRDLFLGSADGREEILSYVNWIPERAKEPEWKLPDGGDVDEAESALVGQFMDDFELETLDGGTFRLSDHQDKIVVLDFWASWCGPCVAALPQYISATSKFDESQVIFVAVNLEEAPDRIQTFLDRQNLAPLVALDRGSLIARRFGVTGIPHSVVLGKGAVVKHVTVGFRPGAGEKLGERIAKLLDGTDEAMPDKPEPAN</sequence>
<feature type="domain" description="Thioredoxin" evidence="3">
    <location>
        <begin position="955"/>
        <end position="1095"/>
    </location>
</feature>